<evidence type="ECO:0000313" key="2">
    <source>
        <dbReference type="Proteomes" id="UP000271573"/>
    </source>
</evidence>
<proteinExistence type="predicted"/>
<dbReference type="PROSITE" id="PS51257">
    <property type="entry name" value="PROKAR_LIPOPROTEIN"/>
    <property type="match status" value="1"/>
</dbReference>
<reference evidence="1 2" key="1">
    <citation type="submission" date="2018-11" db="EMBL/GenBank/DDBJ databases">
        <title>Complete genome sequence of Nocardioides baekrokdamisoli strain KCTC 39748.</title>
        <authorList>
            <person name="Kang S.W."/>
            <person name="Lee K.C."/>
            <person name="Kim K.K."/>
            <person name="Kim J.S."/>
            <person name="Kim D.S."/>
            <person name="Ko S.H."/>
            <person name="Yang S.H."/>
            <person name="Shin Y.K."/>
            <person name="Lee J.S."/>
        </authorList>
    </citation>
    <scope>NUCLEOTIDE SEQUENCE [LARGE SCALE GENOMIC DNA]</scope>
    <source>
        <strain evidence="1 2">KCTC 39748</strain>
    </source>
</reference>
<name>A0A3G9J3R8_9ACTN</name>
<organism evidence="1 2">
    <name type="scientific">Nocardioides baekrokdamisoli</name>
    <dbReference type="NCBI Taxonomy" id="1804624"/>
    <lineage>
        <taxon>Bacteria</taxon>
        <taxon>Bacillati</taxon>
        <taxon>Actinomycetota</taxon>
        <taxon>Actinomycetes</taxon>
        <taxon>Propionibacteriales</taxon>
        <taxon>Nocardioidaceae</taxon>
        <taxon>Nocardioides</taxon>
    </lineage>
</organism>
<dbReference type="KEGG" id="nbe:Back2_25650"/>
<dbReference type="RefSeq" id="WP_125569605.1">
    <property type="nucleotide sequence ID" value="NZ_AP019307.1"/>
</dbReference>
<accession>A0A3G9J3R8</accession>
<dbReference type="Proteomes" id="UP000271573">
    <property type="component" value="Chromosome"/>
</dbReference>
<evidence type="ECO:0000313" key="1">
    <source>
        <dbReference type="EMBL" id="BBH18278.1"/>
    </source>
</evidence>
<evidence type="ECO:0008006" key="3">
    <source>
        <dbReference type="Google" id="ProtNLM"/>
    </source>
</evidence>
<sequence length="194" mass="19878">MSTHLRLVSTAAALVLVQACGSTPPSVSPSHPPSGAHGVISSPPVHISALHIEIRLELQRTTVTAGSALHGVLVVNNVGPKPLKTSCGFKFAVGLTNGQTTFEPAFTLECAINQSIPAGVTRYPVTVITTYGRCSQSGQPDGTMPGCLPGPMGAGSRFSVPPPLPTGIYKTAVVINGLPEQAVRLPAPVSVTLT</sequence>
<dbReference type="AlphaFoldDB" id="A0A3G9J3R8"/>
<gene>
    <name evidence="1" type="ORF">Back2_25650</name>
</gene>
<dbReference type="EMBL" id="AP019307">
    <property type="protein sequence ID" value="BBH18278.1"/>
    <property type="molecule type" value="Genomic_DNA"/>
</dbReference>
<protein>
    <recommendedName>
        <fullName evidence="3">Lipoprotein</fullName>
    </recommendedName>
</protein>
<dbReference type="OrthoDB" id="10001802at2"/>
<keyword evidence="2" id="KW-1185">Reference proteome</keyword>